<dbReference type="SMART" id="SM00149">
    <property type="entry name" value="PLCYc"/>
    <property type="match status" value="1"/>
</dbReference>
<evidence type="ECO:0000256" key="5">
    <source>
        <dbReference type="ARBA" id="ARBA00022801"/>
    </source>
</evidence>
<dbReference type="Pfam" id="PF09279">
    <property type="entry name" value="EF-hand_like"/>
    <property type="match status" value="1"/>
</dbReference>
<dbReference type="PANTHER" id="PTHR10336:SF204">
    <property type="entry name" value="PHOSPHOINOSITIDE PHOSPHOLIPASE C 4-RELATED"/>
    <property type="match status" value="1"/>
</dbReference>
<feature type="domain" description="C2" evidence="10">
    <location>
        <begin position="443"/>
        <end position="572"/>
    </location>
</feature>
<dbReference type="PRINTS" id="PR00390">
    <property type="entry name" value="PHPHLIPASEC"/>
</dbReference>
<dbReference type="GO" id="GO:0016042">
    <property type="term" value="P:lipid catabolic process"/>
    <property type="evidence" value="ECO:0007669"/>
    <property type="project" value="UniProtKB-KW"/>
</dbReference>
<comment type="catalytic activity">
    <reaction evidence="1 8">
        <text>a 1,2-diacyl-sn-glycero-3-phospho-(1D-myo-inositol-4,5-bisphosphate) + H2O = 1D-myo-inositol 1,4,5-trisphosphate + a 1,2-diacyl-sn-glycerol + H(+)</text>
        <dbReference type="Rhea" id="RHEA:33179"/>
        <dbReference type="ChEBI" id="CHEBI:15377"/>
        <dbReference type="ChEBI" id="CHEBI:15378"/>
        <dbReference type="ChEBI" id="CHEBI:17815"/>
        <dbReference type="ChEBI" id="CHEBI:58456"/>
        <dbReference type="ChEBI" id="CHEBI:203600"/>
        <dbReference type="EC" id="3.1.4.11"/>
    </reaction>
</comment>
<evidence type="ECO:0000259" key="11">
    <source>
        <dbReference type="PROSITE" id="PS50008"/>
    </source>
</evidence>
<protein>
    <recommendedName>
        <fullName evidence="3 8">Phosphoinositide phospholipase C</fullName>
        <ecNumber evidence="3 8">3.1.4.11</ecNumber>
    </recommendedName>
</protein>
<organism evidence="12 13">
    <name type="scientific">Ceratodon purpureus</name>
    <name type="common">Fire moss</name>
    <name type="synonym">Dicranum purpureum</name>
    <dbReference type="NCBI Taxonomy" id="3225"/>
    <lineage>
        <taxon>Eukaryota</taxon>
        <taxon>Viridiplantae</taxon>
        <taxon>Streptophyta</taxon>
        <taxon>Embryophyta</taxon>
        <taxon>Bryophyta</taxon>
        <taxon>Bryophytina</taxon>
        <taxon>Bryopsida</taxon>
        <taxon>Dicranidae</taxon>
        <taxon>Pseudoditrichales</taxon>
        <taxon>Ditrichaceae</taxon>
        <taxon>Ceratodon</taxon>
    </lineage>
</organism>
<accession>A0A8T0G9V2</accession>
<dbReference type="InterPro" id="IPR000008">
    <property type="entry name" value="C2_dom"/>
</dbReference>
<dbReference type="InterPro" id="IPR035892">
    <property type="entry name" value="C2_domain_sf"/>
</dbReference>
<dbReference type="FunFam" id="2.60.40.150:FF:000060">
    <property type="entry name" value="Phosphoinositide phospholipase C"/>
    <property type="match status" value="1"/>
</dbReference>
<dbReference type="GO" id="GO:0004435">
    <property type="term" value="F:phosphatidylinositol-4,5-bisphosphate phospholipase C activity"/>
    <property type="evidence" value="ECO:0007669"/>
    <property type="project" value="UniProtKB-EC"/>
</dbReference>
<feature type="domain" description="PI-PLC Y-box" evidence="11">
    <location>
        <begin position="357"/>
        <end position="443"/>
    </location>
</feature>
<evidence type="ECO:0000256" key="6">
    <source>
        <dbReference type="ARBA" id="ARBA00023136"/>
    </source>
</evidence>
<name>A0A8T0G9V2_CERPU</name>
<dbReference type="Pfam" id="PF00387">
    <property type="entry name" value="PI-PLC-Y"/>
    <property type="match status" value="1"/>
</dbReference>
<keyword evidence="7" id="KW-0807">Transducer</keyword>
<dbReference type="GO" id="GO:0051209">
    <property type="term" value="P:release of sequestered calcium ion into cytosol"/>
    <property type="evidence" value="ECO:0007669"/>
    <property type="project" value="TreeGrafter"/>
</dbReference>
<dbReference type="PANTHER" id="PTHR10336">
    <property type="entry name" value="PHOSPHOINOSITIDE-SPECIFIC PHOSPHOLIPASE C FAMILY PROTEIN"/>
    <property type="match status" value="1"/>
</dbReference>
<evidence type="ECO:0000256" key="9">
    <source>
        <dbReference type="SAM" id="MobiDB-lite"/>
    </source>
</evidence>
<dbReference type="EMBL" id="CM026433">
    <property type="protein sequence ID" value="KAG0555144.1"/>
    <property type="molecule type" value="Genomic_DNA"/>
</dbReference>
<comment type="caution">
    <text evidence="12">The sequence shown here is derived from an EMBL/GenBank/DDBJ whole genome shotgun (WGS) entry which is preliminary data.</text>
</comment>
<feature type="compositionally biased region" description="Basic and acidic residues" evidence="9">
    <location>
        <begin position="266"/>
        <end position="281"/>
    </location>
</feature>
<evidence type="ECO:0000256" key="1">
    <source>
        <dbReference type="ARBA" id="ARBA00001195"/>
    </source>
</evidence>
<dbReference type="GO" id="GO:0005886">
    <property type="term" value="C:plasma membrane"/>
    <property type="evidence" value="ECO:0007669"/>
    <property type="project" value="UniProtKB-SubCell"/>
</dbReference>
<dbReference type="Pfam" id="PF00388">
    <property type="entry name" value="PI-PLC-X"/>
    <property type="match status" value="1"/>
</dbReference>
<evidence type="ECO:0000259" key="10">
    <source>
        <dbReference type="PROSITE" id="PS50004"/>
    </source>
</evidence>
<dbReference type="GO" id="GO:0006950">
    <property type="term" value="P:response to stress"/>
    <property type="evidence" value="ECO:0007669"/>
    <property type="project" value="UniProtKB-ARBA"/>
</dbReference>
<evidence type="ECO:0000313" key="13">
    <source>
        <dbReference type="Proteomes" id="UP000822688"/>
    </source>
</evidence>
<keyword evidence="6" id="KW-0472">Membrane</keyword>
<dbReference type="SUPFAM" id="SSF51695">
    <property type="entry name" value="PLC-like phosphodiesterases"/>
    <property type="match status" value="1"/>
</dbReference>
<keyword evidence="4" id="KW-1003">Cell membrane</keyword>
<dbReference type="Proteomes" id="UP000822688">
    <property type="component" value="Chromosome 12"/>
</dbReference>
<evidence type="ECO:0000256" key="3">
    <source>
        <dbReference type="ARBA" id="ARBA00012368"/>
    </source>
</evidence>
<dbReference type="InterPro" id="IPR001192">
    <property type="entry name" value="PI-PLC_fam"/>
</dbReference>
<dbReference type="SMART" id="SM00148">
    <property type="entry name" value="PLCXc"/>
    <property type="match status" value="1"/>
</dbReference>
<dbReference type="PROSITE" id="PS50004">
    <property type="entry name" value="C2"/>
    <property type="match status" value="1"/>
</dbReference>
<dbReference type="InterPro" id="IPR000909">
    <property type="entry name" value="PLipase_C_PInositol-sp_X_dom"/>
</dbReference>
<gene>
    <name evidence="12" type="ORF">KC19_12G147300</name>
</gene>
<dbReference type="SUPFAM" id="SSF49562">
    <property type="entry name" value="C2 domain (Calcium/lipid-binding domain, CaLB)"/>
    <property type="match status" value="1"/>
</dbReference>
<dbReference type="CDD" id="cd00275">
    <property type="entry name" value="C2_PLC_like"/>
    <property type="match status" value="1"/>
</dbReference>
<dbReference type="Pfam" id="PF00168">
    <property type="entry name" value="C2"/>
    <property type="match status" value="1"/>
</dbReference>
<dbReference type="PROSITE" id="PS50008">
    <property type="entry name" value="PIPLC_Y_DOMAIN"/>
    <property type="match status" value="1"/>
</dbReference>
<evidence type="ECO:0000256" key="7">
    <source>
        <dbReference type="ARBA" id="ARBA00023224"/>
    </source>
</evidence>
<evidence type="ECO:0000256" key="4">
    <source>
        <dbReference type="ARBA" id="ARBA00022475"/>
    </source>
</evidence>
<feature type="region of interest" description="Disordered" evidence="9">
    <location>
        <begin position="247"/>
        <end position="327"/>
    </location>
</feature>
<dbReference type="InterPro" id="IPR017946">
    <property type="entry name" value="PLC-like_Pdiesterase_TIM-brl"/>
</dbReference>
<dbReference type="Gene3D" id="2.60.40.150">
    <property type="entry name" value="C2 domain"/>
    <property type="match status" value="1"/>
</dbReference>
<comment type="subcellular location">
    <subcellularLocation>
        <location evidence="2">Cell membrane</location>
        <topology evidence="2">Peripheral membrane protein</topology>
    </subcellularLocation>
</comment>
<reference evidence="12" key="1">
    <citation type="submission" date="2020-06" db="EMBL/GenBank/DDBJ databases">
        <title>WGS assembly of Ceratodon purpureus strain R40.</title>
        <authorList>
            <person name="Carey S.B."/>
            <person name="Jenkins J."/>
            <person name="Shu S."/>
            <person name="Lovell J.T."/>
            <person name="Sreedasyam A."/>
            <person name="Maumus F."/>
            <person name="Tiley G.P."/>
            <person name="Fernandez-Pozo N."/>
            <person name="Barry K."/>
            <person name="Chen C."/>
            <person name="Wang M."/>
            <person name="Lipzen A."/>
            <person name="Daum C."/>
            <person name="Saski C.A."/>
            <person name="Payton A.C."/>
            <person name="Mcbreen J.C."/>
            <person name="Conrad R.E."/>
            <person name="Kollar L.M."/>
            <person name="Olsson S."/>
            <person name="Huttunen S."/>
            <person name="Landis J.B."/>
            <person name="Wickett N.J."/>
            <person name="Johnson M.G."/>
            <person name="Rensing S.A."/>
            <person name="Grimwood J."/>
            <person name="Schmutz J."/>
            <person name="Mcdaniel S.F."/>
        </authorList>
    </citation>
    <scope>NUCLEOTIDE SEQUENCE</scope>
    <source>
        <strain evidence="12">R40</strain>
    </source>
</reference>
<dbReference type="Gene3D" id="3.20.20.190">
    <property type="entry name" value="Phosphatidylinositol (PI) phosphodiesterase"/>
    <property type="match status" value="1"/>
</dbReference>
<evidence type="ECO:0000256" key="2">
    <source>
        <dbReference type="ARBA" id="ARBA00004202"/>
    </source>
</evidence>
<dbReference type="PROSITE" id="PS50007">
    <property type="entry name" value="PIPLC_X_DOMAIN"/>
    <property type="match status" value="1"/>
</dbReference>
<feature type="compositionally biased region" description="Low complexity" evidence="9">
    <location>
        <begin position="303"/>
        <end position="312"/>
    </location>
</feature>
<keyword evidence="13" id="KW-1185">Reference proteome</keyword>
<dbReference type="InterPro" id="IPR015359">
    <property type="entry name" value="PLC_EF-hand-like"/>
</dbReference>
<keyword evidence="8" id="KW-0442">Lipid degradation</keyword>
<evidence type="ECO:0000256" key="8">
    <source>
        <dbReference type="RuleBase" id="RU361133"/>
    </source>
</evidence>
<dbReference type="InterPro" id="IPR001711">
    <property type="entry name" value="PLipase_C_Pinositol-sp_Y"/>
</dbReference>
<dbReference type="AlphaFoldDB" id="A0A8T0G9V2"/>
<dbReference type="GO" id="GO:0048015">
    <property type="term" value="P:phosphatidylinositol-mediated signaling"/>
    <property type="evidence" value="ECO:0007669"/>
    <property type="project" value="TreeGrafter"/>
</dbReference>
<evidence type="ECO:0000313" key="12">
    <source>
        <dbReference type="EMBL" id="KAG0555144.1"/>
    </source>
</evidence>
<dbReference type="EC" id="3.1.4.11" evidence="3 8"/>
<dbReference type="SMART" id="SM00239">
    <property type="entry name" value="C2"/>
    <property type="match status" value="1"/>
</dbReference>
<keyword evidence="8" id="KW-0443">Lipid metabolism</keyword>
<proteinExistence type="predicted"/>
<keyword evidence="5 8" id="KW-0378">Hydrolase</keyword>
<sequence>MCSPFSRKPKLGQVGEDLAASVFDKYAPNGKMGAEEMLRFLQKEQGEEKATLEDAKRLLELNRKEVSKVPKLHSVEMKKEDFINFVLNPKLNGAIETNIYQDMTQPISHYWIFTGHNSYLTGNQLSSASSELPIIAALQRGVRVVELDLWPDDEGGIKVTHGNTLTDPVAFGKCLVAIKENAFHASPYPVCVTLEDHLTSELQAHAAEMILRIFGDALFYPPTNAAMKEFPSPEDLKGRIIVSTKPPKEYLEAEPGAKTAAQNKGVVKELQKEDKQKEPLSDKVGNLDINKGASPRGAKGVPGAAARGLSGDSDSDDDDTKKNPNYSRLITIRQVKPVKGTALKDRLVNEESVKRISLAESKVKDVAEEFPELLVKFTQRNILRVYPAGTRIDSSNYNPVLSWNHGAQMVALNMQGYGKELWQAHGRFRSNGGCGYVLKPRFLLENLRGSLFNPLAHRSPEMKLTVKVMMSLGWDKAFSKRHFDLFSPPDFFTRVLIAGVPADIAKWKTQPVEDTWVPHWNEETVFELRVPELALLRVEVRDDDEESKDEFEGQTCLPVSELKNGYRCVQLYDKTGAELNGVKMLFHFQKEYLHRSSGLSAPPAFLSPLTPSA</sequence>